<feature type="compositionally biased region" description="Acidic residues" evidence="4">
    <location>
        <begin position="570"/>
        <end position="599"/>
    </location>
</feature>
<name>F8NX88_SERL9</name>
<evidence type="ECO:0000256" key="2">
    <source>
        <dbReference type="ARBA" id="ARBA00022737"/>
    </source>
</evidence>
<feature type="coiled-coil region" evidence="3">
    <location>
        <begin position="13"/>
        <end position="40"/>
    </location>
</feature>
<dbReference type="OrthoDB" id="2633835at2759"/>
<proteinExistence type="predicted"/>
<dbReference type="EMBL" id="GL945434">
    <property type="protein sequence ID" value="EGO24563.1"/>
    <property type="molecule type" value="Genomic_DNA"/>
</dbReference>
<dbReference type="PANTHER" id="PTHR44006">
    <property type="entry name" value="U5 SMALL NUCLEAR RIBONUCLEOPROTEIN 40 KDA PROTEIN"/>
    <property type="match status" value="1"/>
</dbReference>
<dbReference type="GO" id="GO:0003723">
    <property type="term" value="F:RNA binding"/>
    <property type="evidence" value="ECO:0007669"/>
    <property type="project" value="TreeGrafter"/>
</dbReference>
<dbReference type="GeneID" id="18814976"/>
<feature type="region of interest" description="Disordered" evidence="4">
    <location>
        <begin position="151"/>
        <end position="174"/>
    </location>
</feature>
<reference evidence="5" key="1">
    <citation type="submission" date="2011-04" db="EMBL/GenBank/DDBJ databases">
        <title>Evolution of plant cell wall degrading machinery underlies the functional diversity of forest fungi.</title>
        <authorList>
            <consortium name="US DOE Joint Genome Institute (JGI-PGF)"/>
            <person name="Eastwood D.C."/>
            <person name="Floudas D."/>
            <person name="Binder M."/>
            <person name="Majcherczyk A."/>
            <person name="Schneider P."/>
            <person name="Aerts A."/>
            <person name="Asiegbu F.O."/>
            <person name="Baker S.E."/>
            <person name="Barry K."/>
            <person name="Bendiksby M."/>
            <person name="Blumentritt M."/>
            <person name="Coutinho P.M."/>
            <person name="Cullen D."/>
            <person name="Cullen D."/>
            <person name="Gathman A."/>
            <person name="Goodell B."/>
            <person name="Henrissat B."/>
            <person name="Ihrmark K."/>
            <person name="Kauserud H."/>
            <person name="Kohler A."/>
            <person name="LaButti K."/>
            <person name="Lapidus A."/>
            <person name="Lavin J.L."/>
            <person name="Lee Y.-H."/>
            <person name="Lindquist E."/>
            <person name="Lilly W."/>
            <person name="Lucas S."/>
            <person name="Morin E."/>
            <person name="Murat C."/>
            <person name="Oguiza J.A."/>
            <person name="Park J."/>
            <person name="Pisabarro A.G."/>
            <person name="Riley R."/>
            <person name="Rosling A."/>
            <person name="Salamov A."/>
            <person name="Schmidt O."/>
            <person name="Schmutz J."/>
            <person name="Skrede I."/>
            <person name="Stenlid J."/>
            <person name="Wiebenga A."/>
            <person name="Xie X."/>
            <person name="Kues U."/>
            <person name="Hibbett D.S."/>
            <person name="Hoffmeister D."/>
            <person name="Hogberg N."/>
            <person name="Martin F."/>
            <person name="Grigoriev I.V."/>
            <person name="Watkinson S.C."/>
        </authorList>
    </citation>
    <scope>NUCLEOTIDE SEQUENCE</scope>
    <source>
        <strain evidence="5">S7.9</strain>
    </source>
</reference>
<dbReference type="InterPro" id="IPR036322">
    <property type="entry name" value="WD40_repeat_dom_sf"/>
</dbReference>
<dbReference type="InterPro" id="IPR001680">
    <property type="entry name" value="WD40_rpt"/>
</dbReference>
<dbReference type="SMART" id="SM00320">
    <property type="entry name" value="WD40"/>
    <property type="match status" value="1"/>
</dbReference>
<dbReference type="Gene3D" id="2.130.10.10">
    <property type="entry name" value="YVTN repeat-like/Quinoprotein amine dehydrogenase"/>
    <property type="match status" value="1"/>
</dbReference>
<dbReference type="Proteomes" id="UP000008064">
    <property type="component" value="Unassembled WGS sequence"/>
</dbReference>
<organism>
    <name type="scientific">Serpula lacrymans var. lacrymans (strain S7.9)</name>
    <name type="common">Dry rot fungus</name>
    <dbReference type="NCBI Taxonomy" id="578457"/>
    <lineage>
        <taxon>Eukaryota</taxon>
        <taxon>Fungi</taxon>
        <taxon>Dikarya</taxon>
        <taxon>Basidiomycota</taxon>
        <taxon>Agaricomycotina</taxon>
        <taxon>Agaricomycetes</taxon>
        <taxon>Agaricomycetidae</taxon>
        <taxon>Boletales</taxon>
        <taxon>Coniophorineae</taxon>
        <taxon>Serpulaceae</taxon>
        <taxon>Serpula</taxon>
    </lineage>
</organism>
<keyword evidence="3" id="KW-0175">Coiled coil</keyword>
<evidence type="ECO:0000256" key="3">
    <source>
        <dbReference type="SAM" id="Coils"/>
    </source>
</evidence>
<accession>F8NX88</accession>
<evidence type="ECO:0000313" key="5">
    <source>
        <dbReference type="EMBL" id="EGO24563.1"/>
    </source>
</evidence>
<feature type="region of interest" description="Disordered" evidence="4">
    <location>
        <begin position="559"/>
        <end position="604"/>
    </location>
</feature>
<dbReference type="RefSeq" id="XP_007318582.1">
    <property type="nucleotide sequence ID" value="XM_007318520.1"/>
</dbReference>
<dbReference type="AlphaFoldDB" id="F8NX88"/>
<dbReference type="SUPFAM" id="SSF50978">
    <property type="entry name" value="WD40 repeat-like"/>
    <property type="match status" value="1"/>
</dbReference>
<dbReference type="GO" id="GO:0071013">
    <property type="term" value="C:catalytic step 2 spliceosome"/>
    <property type="evidence" value="ECO:0007669"/>
    <property type="project" value="TreeGrafter"/>
</dbReference>
<dbReference type="InterPro" id="IPR015943">
    <property type="entry name" value="WD40/YVTN_repeat-like_dom_sf"/>
</dbReference>
<dbReference type="HOGENOM" id="CLU_025074_0_0_1"/>
<dbReference type="InterPro" id="IPR052234">
    <property type="entry name" value="U5_snRNP_Component"/>
</dbReference>
<protein>
    <submittedName>
        <fullName evidence="5">Uncharacterized protein</fullName>
    </submittedName>
</protein>
<keyword evidence="1" id="KW-0853">WD repeat</keyword>
<sequence>MNVYPSPEHLEWSSKLLTRLEEIKEDIDRYKADEQEDEEGEIDETVFYSNLQLACDLVREADSGGAPNLPTIVERVDNLINEAVHFAYGDAEFDYLNSFAHEGNTANEGIPYITLVEDEEVGRAFFGNGLFDMFTEFLSSMMRDVPSFPQNNAAPMLDRPAPYDSSRKPHSSSTPLARFRNAVNLSANTSTPLANIIYQARCEIESDELSMPISCVLSPGGSCLAVPCSRGWKNREPYLKYYLLDEAGKGQTAFPSHSVDVALSGIAYASATDEDRKLIFVADDHRIKSYAWGNRQRNFEEAVPVHTLNSQDCQGPLIVLNGRILRAGDGFADVWNIDTLEKHIPGRNNVIGGTFDTSETMRDMDDFIEPSQGSEPHNDITFEDYSFEIGSWHPHPSLSSAMLCSTNAHTSLQYYCHALDMENGKTVGKYLGHGGNINNFSTSRADPNIFLTACSDGCARLYDVRHPMPVLTFNVTRQSGPCANATLAHPDGIPTVFTGAEKEEEIKMWDVRAQAPVYDLATGNNAVVSLAWDERRNSLYAATECSYMDRMGSHHDYRNARKVRRNENNEGAEAEMDDQDDDYEDEEEDDNDDDDDDENDGRMWPTRAYHAEDYYGYTFDAASHRMYRYAFKEDADAGITPHWGQAYVGYL</sequence>
<evidence type="ECO:0000256" key="1">
    <source>
        <dbReference type="ARBA" id="ARBA00022574"/>
    </source>
</evidence>
<dbReference type="PANTHER" id="PTHR44006:SF1">
    <property type="entry name" value="U5 SMALL NUCLEAR RIBONUCLEOPROTEIN 40 KDA PROTEIN"/>
    <property type="match status" value="1"/>
</dbReference>
<evidence type="ECO:0000256" key="4">
    <source>
        <dbReference type="SAM" id="MobiDB-lite"/>
    </source>
</evidence>
<dbReference type="KEGG" id="sla:SERLADRAFT_438172"/>
<gene>
    <name evidence="5" type="ORF">SERLADRAFT_438172</name>
</gene>
<keyword evidence="2" id="KW-0677">Repeat</keyword>